<proteinExistence type="predicted"/>
<protein>
    <recommendedName>
        <fullName evidence="3">Tail protein</fullName>
    </recommendedName>
</protein>
<keyword evidence="2" id="KW-1185">Reference proteome</keyword>
<comment type="caution">
    <text evidence="1">The sequence shown here is derived from an EMBL/GenBank/DDBJ whole genome shotgun (WGS) entry which is preliminary data.</text>
</comment>
<dbReference type="Proteomes" id="UP001238088">
    <property type="component" value="Unassembled WGS sequence"/>
</dbReference>
<name>A0ABU0AII7_9BACI</name>
<accession>A0ABU0AII7</accession>
<gene>
    <name evidence="1" type="ORF">J2S17_002594</name>
</gene>
<evidence type="ECO:0000313" key="2">
    <source>
        <dbReference type="Proteomes" id="UP001238088"/>
    </source>
</evidence>
<dbReference type="EMBL" id="JAUSUB010000010">
    <property type="protein sequence ID" value="MDQ0270709.1"/>
    <property type="molecule type" value="Genomic_DNA"/>
</dbReference>
<organism evidence="1 2">
    <name type="scientific">Cytobacillus purgationiresistens</name>
    <dbReference type="NCBI Taxonomy" id="863449"/>
    <lineage>
        <taxon>Bacteria</taxon>
        <taxon>Bacillati</taxon>
        <taxon>Bacillota</taxon>
        <taxon>Bacilli</taxon>
        <taxon>Bacillales</taxon>
        <taxon>Bacillaceae</taxon>
        <taxon>Cytobacillus</taxon>
    </lineage>
</organism>
<sequence>MAYYLSLNGTSDSLKGPSVPIDTIEMICLIESAQTSGNYVIDARVGLPNGHLNSSALGAGWSSFFINGVNSTVYSSISYTNIPKDQKVTLRFGANTFTDDVYFLSSYLPHARSKGRLYKITYYNAGKIVALFDFNTKSAIDQSGKGNHATLVGGTWLDDGTGGGELVGDDGMLTVDTRQILFADSFTQAETKQNSYLDGAISASTSQINYEDSTYAFDTLQQLYNEGQIGSVPFDSLIITYANGATTYVTVQAIVDDAALPFDLSQRFFVIGERKSDFNVMIYKDALTVVDTLQRMIAEWSEYQETIKLTVEISQRRVETLEVVRRKTIDIKL</sequence>
<evidence type="ECO:0000313" key="1">
    <source>
        <dbReference type="EMBL" id="MDQ0270709.1"/>
    </source>
</evidence>
<reference evidence="1 2" key="1">
    <citation type="submission" date="2023-07" db="EMBL/GenBank/DDBJ databases">
        <title>Genomic Encyclopedia of Type Strains, Phase IV (KMG-IV): sequencing the most valuable type-strain genomes for metagenomic binning, comparative biology and taxonomic classification.</title>
        <authorList>
            <person name="Goeker M."/>
        </authorList>
    </citation>
    <scope>NUCLEOTIDE SEQUENCE [LARGE SCALE GENOMIC DNA]</scope>
    <source>
        <strain evidence="1 2">DSM 23494</strain>
    </source>
</reference>
<evidence type="ECO:0008006" key="3">
    <source>
        <dbReference type="Google" id="ProtNLM"/>
    </source>
</evidence>